<proteinExistence type="predicted"/>
<dbReference type="RefSeq" id="XP_045269170.1">
    <property type="nucleotide sequence ID" value="XM_045402552.1"/>
</dbReference>
<dbReference type="Gene3D" id="3.30.710.10">
    <property type="entry name" value="Potassium Channel Kv1.1, Chain A"/>
    <property type="match status" value="5"/>
</dbReference>
<dbReference type="Pfam" id="PF00651">
    <property type="entry name" value="BTB"/>
    <property type="match status" value="1"/>
</dbReference>
<keyword evidence="4" id="KW-1185">Reference proteome</keyword>
<dbReference type="SUPFAM" id="SSF54695">
    <property type="entry name" value="POZ domain"/>
    <property type="match status" value="2"/>
</dbReference>
<reference evidence="3" key="1">
    <citation type="journal article" date="2020" name="Phytopathology">
        <title>Genome sequence and comparative analysis of Colletotrichum gloeosporioides isolated from Liriodendron leaves.</title>
        <authorList>
            <person name="Fu F.F."/>
            <person name="Hao Z."/>
            <person name="Wang P."/>
            <person name="Lu Y."/>
            <person name="Xue L.J."/>
            <person name="Wei G."/>
            <person name="Tian Y."/>
            <person name="Baishi H."/>
            <person name="Xu H."/>
            <person name="Shi J."/>
            <person name="Cheng T."/>
            <person name="Wang G."/>
            <person name="Yi Y."/>
            <person name="Chen J."/>
        </authorList>
    </citation>
    <scope>NUCLEOTIDE SEQUENCE</scope>
    <source>
        <strain evidence="3">Lc1</strain>
    </source>
</reference>
<sequence length="1829" mass="206716">MAIMDEDGCTDHDPPSPISGELVSFDPNGDLYLHVGAGVEEKTKTYFVCSKALARASTVFRKMLYGGFAESGHLDDDHGWTVDLPEDRQQPMEMMLNIVHGAFEKVPEKIELTELYTFLVVTEKYDATNITRPWAKGWMDGVKTSMQNPLLLGVAYELGDYQTFNAMAMKIATECHLDHEEDLVFGFAGENRESYTYKLRNLDCLIPDGLLDDAASIRKTLLIAMLDPYLNLYAALKGGDRCMSSPGDPSGGKRCDSLLLGSLIRSFATQNLDLTANDPVKAYRGSASHLQSVMLKLELYTIHSGYAHPTTSSFSFGQTAPSRFGFSMSACEHVLQSGLREGVERSLMLRGDMSFAQPKHKEYLTKQASKTGLPNEPDKKRPKLETTGPTTPVVLEEFGDLQLRVGSDHTDQPTIFLVCSRTVARSSPVLKKMLYGGFAESLSAQAKKENWVVDLPDDRPDSFKIFLHVIHGHFDQVPSRIAIDNLYLLLVLLDKYDSIDLIRPWAKPWLKGIKTSESLPLASYIAWNLGHKETFQSKMTKIIHASFIDEQGSLSYEQNCRSKETDTIREMRHKLVSIQFEPYIQLYKSLISEQGLCRYRARVKPHLLEAGMRCDSVALGSMIRECLLQGIDIMAQDPAEAYRGTVRQLEDKLAALKILPAAKRIRLDKAVMPTPTPTPTTTFDSKGDLHLVVGSDVRAGDPSTFLVCSRTLARSSPVFEKMLFGPFVESRPSPESSKQESAWVVHLPEDDPNHLGVVLNILHCNFKMVPQNFSSPLLSGMVAVADKYDCIEIFRPWVNSCIPSLDYDHFHNPKFVLHIAWHLGCIDTFRQALLAIIEHSFISEMDEILIFTRPQSTGWRPPWEEPQDLHEYLGNLVPVEVVDQIKHHRAKFVQKMIEPFINLHDDLVNGKPCCSIPEDQDECDGLLLGRLVRNFRWRGLEQPTKDAVQRYSGSIIDLEDNLEGMNLQFDATMGHHRAKRTKLDDTVGPQTITVEEDGDLHLVVDGTGLPEPKTYVVCSRALARHSPVLKAMLFGAFAEARRPTDGSQWVVKVSEDNHKQFPVFLSIVHGCFQDVPKELDIQDLGALLVIVEKYDALPIIRPWVKGWLETSRKRWSEEGYSPHLVCYAWMTGHRAIFEEEMRNAVYAEKVEPDFQFFDPEALIPPDLFAENGFYDSDGDLILHVGPEMARFRVCSKTLARSSPVFKRMLYGNFAESKPSVGANWVVRLPEDEARAMAIFLSIIHGKFHVTPEALSVRDLYDLLTLTEKYDATALLRPYAHRWIDAVGSQMDDPYLLCVAWELGHIELFEKMMVAITRDCTVHEDGMLLYGIPMNELSSCTSDETAYPDPDKKSEMPCSFDVNSVSQRATHLDNSWTFPLDSILHLQPENMIGKPDRSYTHGNLRTLTKDESETIKKNRMVLVQEYLKPYLILYDDLARGRCTVDLGRREHLTSTEEHSACDAMAFGSLFKAFQSLGHNITLPGIAHRYNGSFTDLFSALPRMTTPTEVKVYDKDGDLTLRVGPTETLYQTCSRSLARKSPVFERMLFGNFAESRPAVGDWVVDLPEDDTRAMGLFLAVVHAQFDKIPRPLPLASLYALLTLTNKYDASAIVRGFGRSWIASLQNFVQDYRLLGVAWELGDSIVFSKMMRVMIDNSVVGSDDQLHFDHGLGPHPFPLEDFIHLRPTRLIEMIAEGRQSLIGVALRTLTTGLHIRTGSSIYECRYLKTIAAAVRFWDRWSRSLRMRDCRSRPFAERMRSVTAPESFEEYCKIFASHPECEKAIAKVLWDGAMQMDKVWKEKVVLIREDQSEVLMRQAQKTGSYLAWGSYLR</sequence>
<comment type="caution">
    <text evidence="3">The sequence shown here is derived from an EMBL/GenBank/DDBJ whole genome shotgun (WGS) entry which is preliminary data.</text>
</comment>
<dbReference type="Proteomes" id="UP000613401">
    <property type="component" value="Unassembled WGS sequence"/>
</dbReference>
<dbReference type="CDD" id="cd18186">
    <property type="entry name" value="BTB_POZ_ZBTB_KLHL-like"/>
    <property type="match status" value="1"/>
</dbReference>
<dbReference type="SMART" id="SM00225">
    <property type="entry name" value="BTB"/>
    <property type="match status" value="5"/>
</dbReference>
<dbReference type="InterPro" id="IPR052664">
    <property type="entry name" value="BTB-MATH_domain_protein"/>
</dbReference>
<evidence type="ECO:0000256" key="1">
    <source>
        <dbReference type="SAM" id="MobiDB-lite"/>
    </source>
</evidence>
<evidence type="ECO:0000313" key="4">
    <source>
        <dbReference type="Proteomes" id="UP000613401"/>
    </source>
</evidence>
<feature type="region of interest" description="Disordered" evidence="1">
    <location>
        <begin position="365"/>
        <end position="389"/>
    </location>
</feature>
<dbReference type="PROSITE" id="PS50097">
    <property type="entry name" value="BTB"/>
    <property type="match status" value="1"/>
</dbReference>
<organism evidence="3 4">
    <name type="scientific">Colletotrichum gloeosporioides</name>
    <name type="common">Anthracnose fungus</name>
    <name type="synonym">Glomerella cingulata</name>
    <dbReference type="NCBI Taxonomy" id="474922"/>
    <lineage>
        <taxon>Eukaryota</taxon>
        <taxon>Fungi</taxon>
        <taxon>Dikarya</taxon>
        <taxon>Ascomycota</taxon>
        <taxon>Pezizomycotina</taxon>
        <taxon>Sordariomycetes</taxon>
        <taxon>Hypocreomycetidae</taxon>
        <taxon>Glomerellales</taxon>
        <taxon>Glomerellaceae</taxon>
        <taxon>Colletotrichum</taxon>
        <taxon>Colletotrichum gloeosporioides species complex</taxon>
    </lineage>
</organism>
<dbReference type="GeneID" id="69009622"/>
<dbReference type="InterPro" id="IPR000210">
    <property type="entry name" value="BTB/POZ_dom"/>
</dbReference>
<dbReference type="EMBL" id="WVTB01000013">
    <property type="protein sequence ID" value="KAF3810011.1"/>
    <property type="molecule type" value="Genomic_DNA"/>
</dbReference>
<evidence type="ECO:0000313" key="3">
    <source>
        <dbReference type="EMBL" id="KAF3810011.1"/>
    </source>
</evidence>
<protein>
    <recommendedName>
        <fullName evidence="2">BTB domain-containing protein</fullName>
    </recommendedName>
</protein>
<dbReference type="InterPro" id="IPR011333">
    <property type="entry name" value="SKP1/BTB/POZ_sf"/>
</dbReference>
<gene>
    <name evidence="3" type="ORF">GCG54_00002460</name>
</gene>
<name>A0A8H4CTV8_COLGL</name>
<feature type="region of interest" description="Disordered" evidence="1">
    <location>
        <begin position="1"/>
        <end position="21"/>
    </location>
</feature>
<dbReference type="PANTHER" id="PTHR22743">
    <property type="entry name" value="MEPRIN/TRAF-LIKE MATH FAMILY-C.ELEGANS"/>
    <property type="match status" value="1"/>
</dbReference>
<reference evidence="3" key="2">
    <citation type="submission" date="2020-03" db="EMBL/GenBank/DDBJ databases">
        <authorList>
            <person name="Fu F.-F."/>
            <person name="Chen J."/>
        </authorList>
    </citation>
    <scope>NUCLEOTIDE SEQUENCE</scope>
    <source>
        <strain evidence="3">Lc1</strain>
    </source>
</reference>
<accession>A0A8H4CTV8</accession>
<dbReference type="PANTHER" id="PTHR22743:SF168">
    <property type="entry name" value="BTB DOMAIN-CONTAINING PROTEIN"/>
    <property type="match status" value="1"/>
</dbReference>
<evidence type="ECO:0000259" key="2">
    <source>
        <dbReference type="PROSITE" id="PS50097"/>
    </source>
</evidence>
<feature type="domain" description="BTB" evidence="2">
    <location>
        <begin position="1178"/>
        <end position="1244"/>
    </location>
</feature>